<dbReference type="InterPro" id="IPR017907">
    <property type="entry name" value="Znf_RING_CS"/>
</dbReference>
<evidence type="ECO:0000256" key="3">
    <source>
        <dbReference type="ARBA" id="ARBA00022833"/>
    </source>
</evidence>
<name>A0A164UPV1_9AGAM</name>
<accession>A0A164UPV1</accession>
<feature type="compositionally biased region" description="Polar residues" evidence="5">
    <location>
        <begin position="291"/>
        <end position="307"/>
    </location>
</feature>
<dbReference type="PROSITE" id="PS00518">
    <property type="entry name" value="ZF_RING_1"/>
    <property type="match status" value="1"/>
</dbReference>
<dbReference type="Proteomes" id="UP000076722">
    <property type="component" value="Unassembled WGS sequence"/>
</dbReference>
<dbReference type="GO" id="GO:0005634">
    <property type="term" value="C:nucleus"/>
    <property type="evidence" value="ECO:0007669"/>
    <property type="project" value="TreeGrafter"/>
</dbReference>
<keyword evidence="2 4" id="KW-0863">Zinc-finger</keyword>
<dbReference type="GO" id="GO:0006301">
    <property type="term" value="P:DNA damage tolerance"/>
    <property type="evidence" value="ECO:0007669"/>
    <property type="project" value="InterPro"/>
</dbReference>
<keyword evidence="1" id="KW-0479">Metal-binding</keyword>
<dbReference type="SMART" id="SM00184">
    <property type="entry name" value="RING"/>
    <property type="match status" value="1"/>
</dbReference>
<gene>
    <name evidence="7" type="ORF">SISNIDRAFT_82462</name>
</gene>
<dbReference type="Pfam" id="PF13923">
    <property type="entry name" value="zf-C3HC4_2"/>
    <property type="match status" value="1"/>
</dbReference>
<dbReference type="InterPro" id="IPR001841">
    <property type="entry name" value="Znf_RING"/>
</dbReference>
<evidence type="ECO:0000259" key="6">
    <source>
        <dbReference type="PROSITE" id="PS50089"/>
    </source>
</evidence>
<protein>
    <recommendedName>
        <fullName evidence="6">RING-type domain-containing protein</fullName>
    </recommendedName>
</protein>
<dbReference type="GO" id="GO:0008270">
    <property type="term" value="F:zinc ion binding"/>
    <property type="evidence" value="ECO:0007669"/>
    <property type="project" value="UniProtKB-KW"/>
</dbReference>
<feature type="domain" description="RING-type" evidence="6">
    <location>
        <begin position="31"/>
        <end position="70"/>
    </location>
</feature>
<proteinExistence type="predicted"/>
<sequence length="415" mass="47021">MALALSHRSSRDVIRSRSQSPSSSIKEELRCGICMETFNTPYTIIPCLHSFCRPCLVEWWRERSDCPSCRNHSSSAKYAFQLQAILSHVERGRSRVPRHLLQSDDHPDDSEIANTNEIFPSYSQGLTVLISDHPLPRRPRSRSTDFRAETSQARRRVWQRRYTPSPVMLSSPDLDALRMVHETATEVIPEEGSSMLRDVASSNSPRPAGFRTRSTANSTSSERRPVVIRTPEQWEAEASEGSDMMSVIQQRRRDSSPPRLSPWTRAWNPSWTPSRSRSPSHANLLIEHPSRTPSPIQTRPASPSASGEYSYMPYVRTAIEDYDHLPSPAILDSRRREFPQMYESSTIAWHHIPGLYQVSLEEQSSGESRSSGTYTPIIRSRTPAYEFNDSALSSTDIMRGMMYSSSAMVDQTSGV</sequence>
<dbReference type="PROSITE" id="PS50089">
    <property type="entry name" value="ZF_RING_2"/>
    <property type="match status" value="1"/>
</dbReference>
<reference evidence="7 8" key="1">
    <citation type="journal article" date="2016" name="Mol. Biol. Evol.">
        <title>Comparative Genomics of Early-Diverging Mushroom-Forming Fungi Provides Insights into the Origins of Lignocellulose Decay Capabilities.</title>
        <authorList>
            <person name="Nagy L.G."/>
            <person name="Riley R."/>
            <person name="Tritt A."/>
            <person name="Adam C."/>
            <person name="Daum C."/>
            <person name="Floudas D."/>
            <person name="Sun H."/>
            <person name="Yadav J.S."/>
            <person name="Pangilinan J."/>
            <person name="Larsson K.H."/>
            <person name="Matsuura K."/>
            <person name="Barry K."/>
            <person name="Labutti K."/>
            <person name="Kuo R."/>
            <person name="Ohm R.A."/>
            <person name="Bhattacharya S.S."/>
            <person name="Shirouzu T."/>
            <person name="Yoshinaga Y."/>
            <person name="Martin F.M."/>
            <person name="Grigoriev I.V."/>
            <person name="Hibbett D.S."/>
        </authorList>
    </citation>
    <scope>NUCLEOTIDE SEQUENCE [LARGE SCALE GENOMIC DNA]</scope>
    <source>
        <strain evidence="7 8">HHB9708</strain>
    </source>
</reference>
<keyword evidence="8" id="KW-1185">Reference proteome</keyword>
<evidence type="ECO:0000256" key="2">
    <source>
        <dbReference type="ARBA" id="ARBA00022771"/>
    </source>
</evidence>
<keyword evidence="3" id="KW-0862">Zinc</keyword>
<dbReference type="PANTHER" id="PTHR14134">
    <property type="entry name" value="E3 UBIQUITIN-PROTEIN LIGASE RAD18"/>
    <property type="match status" value="1"/>
</dbReference>
<dbReference type="PANTHER" id="PTHR14134:SF2">
    <property type="entry name" value="E3 UBIQUITIN-PROTEIN LIGASE RAD18"/>
    <property type="match status" value="1"/>
</dbReference>
<dbReference type="STRING" id="1314777.A0A164UPV1"/>
<evidence type="ECO:0000256" key="4">
    <source>
        <dbReference type="PROSITE-ProRule" id="PRU00175"/>
    </source>
</evidence>
<feature type="region of interest" description="Disordered" evidence="5">
    <location>
        <begin position="197"/>
        <end position="308"/>
    </location>
</feature>
<evidence type="ECO:0000313" key="8">
    <source>
        <dbReference type="Proteomes" id="UP000076722"/>
    </source>
</evidence>
<organism evidence="7 8">
    <name type="scientific">Sistotremastrum niveocremeum HHB9708</name>
    <dbReference type="NCBI Taxonomy" id="1314777"/>
    <lineage>
        <taxon>Eukaryota</taxon>
        <taxon>Fungi</taxon>
        <taxon>Dikarya</taxon>
        <taxon>Basidiomycota</taxon>
        <taxon>Agaricomycotina</taxon>
        <taxon>Agaricomycetes</taxon>
        <taxon>Sistotremastrales</taxon>
        <taxon>Sistotremastraceae</taxon>
        <taxon>Sertulicium</taxon>
        <taxon>Sertulicium niveocremeum</taxon>
    </lineage>
</organism>
<dbReference type="GO" id="GO:0003697">
    <property type="term" value="F:single-stranded DNA binding"/>
    <property type="evidence" value="ECO:0007669"/>
    <property type="project" value="InterPro"/>
</dbReference>
<evidence type="ECO:0000256" key="5">
    <source>
        <dbReference type="SAM" id="MobiDB-lite"/>
    </source>
</evidence>
<dbReference type="InterPro" id="IPR039577">
    <property type="entry name" value="Rad18"/>
</dbReference>
<dbReference type="InterPro" id="IPR013083">
    <property type="entry name" value="Znf_RING/FYVE/PHD"/>
</dbReference>
<dbReference type="EMBL" id="KV419407">
    <property type="protein sequence ID" value="KZS93436.1"/>
    <property type="molecule type" value="Genomic_DNA"/>
</dbReference>
<dbReference type="AlphaFoldDB" id="A0A164UPV1"/>
<dbReference type="GO" id="GO:0006513">
    <property type="term" value="P:protein monoubiquitination"/>
    <property type="evidence" value="ECO:0007669"/>
    <property type="project" value="InterPro"/>
</dbReference>
<dbReference type="OrthoDB" id="6105938at2759"/>
<evidence type="ECO:0000256" key="1">
    <source>
        <dbReference type="ARBA" id="ARBA00022723"/>
    </source>
</evidence>
<dbReference type="Gene3D" id="3.30.40.10">
    <property type="entry name" value="Zinc/RING finger domain, C3HC4 (zinc finger)"/>
    <property type="match status" value="1"/>
</dbReference>
<feature type="region of interest" description="Disordered" evidence="5">
    <location>
        <begin position="131"/>
        <end position="159"/>
    </location>
</feature>
<dbReference type="GO" id="GO:0061630">
    <property type="term" value="F:ubiquitin protein ligase activity"/>
    <property type="evidence" value="ECO:0007669"/>
    <property type="project" value="InterPro"/>
</dbReference>
<dbReference type="SUPFAM" id="SSF57850">
    <property type="entry name" value="RING/U-box"/>
    <property type="match status" value="1"/>
</dbReference>
<evidence type="ECO:0000313" key="7">
    <source>
        <dbReference type="EMBL" id="KZS93436.1"/>
    </source>
</evidence>
<feature type="region of interest" description="Disordered" evidence="5">
    <location>
        <begin position="1"/>
        <end position="21"/>
    </location>
</feature>
<dbReference type="GO" id="GO:0097505">
    <property type="term" value="C:Rad6-Rad18 complex"/>
    <property type="evidence" value="ECO:0007669"/>
    <property type="project" value="TreeGrafter"/>
</dbReference>